<comment type="caution">
    <text evidence="3">The sequence shown here is derived from an EMBL/GenBank/DDBJ whole genome shotgun (WGS) entry which is preliminary data.</text>
</comment>
<gene>
    <name evidence="3" type="ORF">DVH24_012933</name>
</gene>
<dbReference type="AlphaFoldDB" id="A0A498HQX6"/>
<evidence type="ECO:0000256" key="1">
    <source>
        <dbReference type="SAM" id="MobiDB-lite"/>
    </source>
</evidence>
<evidence type="ECO:0000256" key="2">
    <source>
        <dbReference type="SAM" id="SignalP"/>
    </source>
</evidence>
<dbReference type="EMBL" id="RDQH01000341">
    <property type="protein sequence ID" value="RXH73249.1"/>
    <property type="molecule type" value="Genomic_DNA"/>
</dbReference>
<feature type="signal peptide" evidence="2">
    <location>
        <begin position="1"/>
        <end position="28"/>
    </location>
</feature>
<proteinExistence type="predicted"/>
<feature type="region of interest" description="Disordered" evidence="1">
    <location>
        <begin position="33"/>
        <end position="69"/>
    </location>
</feature>
<feature type="chain" id="PRO_5019777650" evidence="2">
    <location>
        <begin position="29"/>
        <end position="331"/>
    </location>
</feature>
<evidence type="ECO:0000313" key="4">
    <source>
        <dbReference type="Proteomes" id="UP000290289"/>
    </source>
</evidence>
<feature type="region of interest" description="Disordered" evidence="1">
    <location>
        <begin position="250"/>
        <end position="287"/>
    </location>
</feature>
<protein>
    <submittedName>
        <fullName evidence="3">Uncharacterized protein</fullName>
    </submittedName>
</protein>
<keyword evidence="4" id="KW-1185">Reference proteome</keyword>
<sequence>MITTHIQFRWLFSFDLFIFFSFKQTLLSTLKGRGGFKKPKTEKNRTEYRTETEKNRTEKKTEPKVQNRTEPKLVQFSSVSGVRKPDQTGPNRSMEKRRRFSLDLNGVVRSSAPAFLPFLQFNPSSLCLNSETLEPKTHSFPIPFLLNATCLSLAIVVSAQRSFSYPSHSPSPSHSQSESVTLACDPRLPLAVSRLKSRPTNSLICKLTMVGLIDGGGVGEEGGGDGIGVMALAAIELGEFVRLHSGMKSSASKASSSSSNSMRSSNSSREKMNSSSTSTPSQGIVGESTLPQLPMKWQGEAQRKVLCCLLGRLCVELELEDLKILFVQDMK</sequence>
<name>A0A498HQX6_MALDO</name>
<organism evidence="3 4">
    <name type="scientific">Malus domestica</name>
    <name type="common">Apple</name>
    <name type="synonym">Pyrus malus</name>
    <dbReference type="NCBI Taxonomy" id="3750"/>
    <lineage>
        <taxon>Eukaryota</taxon>
        <taxon>Viridiplantae</taxon>
        <taxon>Streptophyta</taxon>
        <taxon>Embryophyta</taxon>
        <taxon>Tracheophyta</taxon>
        <taxon>Spermatophyta</taxon>
        <taxon>Magnoliopsida</taxon>
        <taxon>eudicotyledons</taxon>
        <taxon>Gunneridae</taxon>
        <taxon>Pentapetalae</taxon>
        <taxon>rosids</taxon>
        <taxon>fabids</taxon>
        <taxon>Rosales</taxon>
        <taxon>Rosaceae</taxon>
        <taxon>Amygdaloideae</taxon>
        <taxon>Maleae</taxon>
        <taxon>Malus</taxon>
    </lineage>
</organism>
<keyword evidence="2" id="KW-0732">Signal</keyword>
<feature type="compositionally biased region" description="Low complexity" evidence="1">
    <location>
        <begin position="250"/>
        <end position="279"/>
    </location>
</feature>
<dbReference type="Proteomes" id="UP000290289">
    <property type="component" value="Chromosome 15"/>
</dbReference>
<accession>A0A498HQX6</accession>
<evidence type="ECO:0000313" key="3">
    <source>
        <dbReference type="EMBL" id="RXH73249.1"/>
    </source>
</evidence>
<reference evidence="3 4" key="1">
    <citation type="submission" date="2018-10" db="EMBL/GenBank/DDBJ databases">
        <title>A high-quality apple genome assembly.</title>
        <authorList>
            <person name="Hu J."/>
        </authorList>
    </citation>
    <scope>NUCLEOTIDE SEQUENCE [LARGE SCALE GENOMIC DNA]</scope>
    <source>
        <strain evidence="4">cv. HFTH1</strain>
        <tissue evidence="3">Young leaf</tissue>
    </source>
</reference>
<feature type="compositionally biased region" description="Basic and acidic residues" evidence="1">
    <location>
        <begin position="39"/>
        <end position="69"/>
    </location>
</feature>